<evidence type="ECO:0000256" key="1">
    <source>
        <dbReference type="ARBA" id="ARBA00022801"/>
    </source>
</evidence>
<dbReference type="Pfam" id="PF00326">
    <property type="entry name" value="Peptidase_S9"/>
    <property type="match status" value="1"/>
</dbReference>
<name>A0ABR7M347_9BACT</name>
<evidence type="ECO:0000259" key="3">
    <source>
        <dbReference type="Pfam" id="PF12146"/>
    </source>
</evidence>
<dbReference type="InterPro" id="IPR029058">
    <property type="entry name" value="AB_hydrolase_fold"/>
</dbReference>
<dbReference type="InterPro" id="IPR022742">
    <property type="entry name" value="Hydrolase_4"/>
</dbReference>
<dbReference type="Gene3D" id="3.40.50.1820">
    <property type="entry name" value="alpha/beta hydrolase"/>
    <property type="match status" value="1"/>
</dbReference>
<sequence>MKKIAGVLLLMLIGVTVWGQDIGGQWNGVLKVGSARLRLVFNIIKKDSGFIATMDSPDQGAKGIPVSSVSFNQPQLKIDVSNLNIQYRGELKENIIVGVFSQNGQDFPLDLSREKMEKTTLNRPQVPVKPYPYYEEEVVFKNEKANIDLTGTLTLPGKRGKFPAVILISGSGPQDRDETLMEHKPFLVLADYLTRSGIAVLRYDDRGVGKSKGIFSSSTTQDFASDVEAAINYLKTRQEINKKKVGLVGHSEGGIIAPLVAAGTRDVSFIVMLAGTGVRGDQLLLSQQYLIGKASGASEEDLAKGRELNSKLFAMVLETDDTAALKAGMSRYLSDYLNNLPEDKKPKGITIESYSRRLAGELSGPWLRNFLRYDPATSLENVKCPVLAVNGEKDLQVPAAENLAAIAKALKKAGNKHFTVKTFPGLNHLFQEAGTGSPDEYRLIEQTFSPVALEYITEWIKSQVK</sequence>
<dbReference type="PANTHER" id="PTHR43265:SF1">
    <property type="entry name" value="ESTERASE ESTD"/>
    <property type="match status" value="1"/>
</dbReference>
<dbReference type="InterPro" id="IPR001375">
    <property type="entry name" value="Peptidase_S9_cat"/>
</dbReference>
<reference evidence="4 5" key="1">
    <citation type="submission" date="2016-07" db="EMBL/GenBank/DDBJ databases">
        <title>Genome analysis of Flavihumibacter stibioxidans YS-17.</title>
        <authorList>
            <person name="Shi K."/>
            <person name="Han Y."/>
            <person name="Wang G."/>
        </authorList>
    </citation>
    <scope>NUCLEOTIDE SEQUENCE [LARGE SCALE GENOMIC DNA]</scope>
    <source>
        <strain evidence="4 5">YS-17</strain>
    </source>
</reference>
<dbReference type="EMBL" id="MBUA01000001">
    <property type="protein sequence ID" value="MBC6489439.1"/>
    <property type="molecule type" value="Genomic_DNA"/>
</dbReference>
<accession>A0ABR7M347</accession>
<evidence type="ECO:0000313" key="4">
    <source>
        <dbReference type="EMBL" id="MBC6489439.1"/>
    </source>
</evidence>
<keyword evidence="1" id="KW-0378">Hydrolase</keyword>
<gene>
    <name evidence="4" type="ORF">BC349_00540</name>
</gene>
<evidence type="ECO:0000313" key="5">
    <source>
        <dbReference type="Proteomes" id="UP000765802"/>
    </source>
</evidence>
<dbReference type="Pfam" id="PF12146">
    <property type="entry name" value="Hydrolase_4"/>
    <property type="match status" value="1"/>
</dbReference>
<dbReference type="SUPFAM" id="SSF53474">
    <property type="entry name" value="alpha/beta-Hydrolases"/>
    <property type="match status" value="1"/>
</dbReference>
<dbReference type="InterPro" id="IPR053145">
    <property type="entry name" value="AB_hydrolase_Est10"/>
</dbReference>
<evidence type="ECO:0008006" key="6">
    <source>
        <dbReference type="Google" id="ProtNLM"/>
    </source>
</evidence>
<protein>
    <recommendedName>
        <fullName evidence="6">Serine aminopeptidase S33 domain-containing protein</fullName>
    </recommendedName>
</protein>
<dbReference type="PANTHER" id="PTHR43265">
    <property type="entry name" value="ESTERASE ESTD"/>
    <property type="match status" value="1"/>
</dbReference>
<comment type="caution">
    <text evidence="4">The sequence shown here is derived from an EMBL/GenBank/DDBJ whole genome shotgun (WGS) entry which is preliminary data.</text>
</comment>
<dbReference type="PROSITE" id="PS00708">
    <property type="entry name" value="PRO_ENDOPEP_SER"/>
    <property type="match status" value="1"/>
</dbReference>
<dbReference type="RefSeq" id="WP_187254800.1">
    <property type="nucleotide sequence ID" value="NZ_JBHULF010000006.1"/>
</dbReference>
<feature type="domain" description="Peptidase S9 prolyl oligopeptidase catalytic" evidence="2">
    <location>
        <begin position="370"/>
        <end position="442"/>
    </location>
</feature>
<evidence type="ECO:0000259" key="2">
    <source>
        <dbReference type="Pfam" id="PF00326"/>
    </source>
</evidence>
<keyword evidence="5" id="KW-1185">Reference proteome</keyword>
<dbReference type="Proteomes" id="UP000765802">
    <property type="component" value="Unassembled WGS sequence"/>
</dbReference>
<feature type="domain" description="Serine aminopeptidase S33" evidence="3">
    <location>
        <begin position="189"/>
        <end position="281"/>
    </location>
</feature>
<organism evidence="4 5">
    <name type="scientific">Flavihumibacter stibioxidans</name>
    <dbReference type="NCBI Taxonomy" id="1834163"/>
    <lineage>
        <taxon>Bacteria</taxon>
        <taxon>Pseudomonadati</taxon>
        <taxon>Bacteroidota</taxon>
        <taxon>Chitinophagia</taxon>
        <taxon>Chitinophagales</taxon>
        <taxon>Chitinophagaceae</taxon>
        <taxon>Flavihumibacter</taxon>
    </lineage>
</organism>
<dbReference type="InterPro" id="IPR002471">
    <property type="entry name" value="Pept_S9_AS"/>
</dbReference>
<proteinExistence type="predicted"/>